<proteinExistence type="predicted"/>
<protein>
    <submittedName>
        <fullName evidence="1">Acylneuraminate cytidylyltransferase family protein</fullName>
        <ecNumber evidence="1">2.7.7.-</ecNumber>
    </submittedName>
</protein>
<keyword evidence="2" id="KW-1185">Reference proteome</keyword>
<dbReference type="Proteomes" id="UP001233673">
    <property type="component" value="Unassembled WGS sequence"/>
</dbReference>
<dbReference type="SUPFAM" id="SSF53448">
    <property type="entry name" value="Nucleotide-diphospho-sugar transferases"/>
    <property type="match status" value="1"/>
</dbReference>
<gene>
    <name evidence="1" type="ORF">QOZ88_09255</name>
</gene>
<keyword evidence="1" id="KW-0548">Nucleotidyltransferase</keyword>
<dbReference type="Pfam" id="PF02348">
    <property type="entry name" value="CTP_transf_3"/>
    <property type="match status" value="1"/>
</dbReference>
<evidence type="ECO:0000313" key="1">
    <source>
        <dbReference type="EMBL" id="MDP5182827.1"/>
    </source>
</evidence>
<dbReference type="CDD" id="cd02513">
    <property type="entry name" value="CMP-NeuAc_Synthase"/>
    <property type="match status" value="1"/>
</dbReference>
<dbReference type="InterPro" id="IPR003329">
    <property type="entry name" value="Cytidylyl_trans"/>
</dbReference>
<dbReference type="RefSeq" id="WP_305999492.1">
    <property type="nucleotide sequence ID" value="NZ_JASNFN010000009.1"/>
</dbReference>
<dbReference type="PANTHER" id="PTHR21485:SF6">
    <property type="entry name" value="N-ACYLNEURAMINATE CYTIDYLYLTRANSFERASE-RELATED"/>
    <property type="match status" value="1"/>
</dbReference>
<dbReference type="Gene3D" id="3.90.550.10">
    <property type="entry name" value="Spore Coat Polysaccharide Biosynthesis Protein SpsA, Chain A"/>
    <property type="match status" value="1"/>
</dbReference>
<evidence type="ECO:0000313" key="2">
    <source>
        <dbReference type="Proteomes" id="UP001233673"/>
    </source>
</evidence>
<dbReference type="EMBL" id="JASNFN010000009">
    <property type="protein sequence ID" value="MDP5182827.1"/>
    <property type="molecule type" value="Genomic_DNA"/>
</dbReference>
<name>A0ABT9IB79_9ACTN</name>
<dbReference type="InterPro" id="IPR050793">
    <property type="entry name" value="CMP-NeuNAc_synthase"/>
</dbReference>
<sequence length="234" mass="24535">MTGSAPARRTVAVVPARAGSRGLPGKNLMTVGGSSLVARAVRNAREAGIEQVVVSTDGPDIAAEAEQLGATVVRRPAELSTGTSRTVSALLHVARALELPNDATVVLLQPTSPLRTSGDVRAVLERHALGDVRTTLTVAPAEHHPYKQLLVAPDGSARPVRTWPDLEAPRQELPEALRINGAVYATALGAMRAADAVIVPDVAAVPMPAERSIDVDTLDDLERVRRAARDLGEA</sequence>
<reference evidence="2" key="1">
    <citation type="submission" date="2023-05" db="EMBL/GenBank/DDBJ databases">
        <title>Draft genome of Pseudofrankia sp. BMG5.37.</title>
        <authorList>
            <person name="Gtari M."/>
            <person name="Ghodhbane F."/>
            <person name="Sbissi I."/>
        </authorList>
    </citation>
    <scope>NUCLEOTIDE SEQUENCE [LARGE SCALE GENOMIC DNA]</scope>
    <source>
        <strain evidence="2">BMG 814</strain>
    </source>
</reference>
<dbReference type="EC" id="2.7.7.-" evidence="1"/>
<dbReference type="PANTHER" id="PTHR21485">
    <property type="entry name" value="HAD SUPERFAMILY MEMBERS CMAS AND KDSC"/>
    <property type="match status" value="1"/>
</dbReference>
<organism evidence="1 2">
    <name type="scientific">Blastococcus carthaginiensis</name>
    <dbReference type="NCBI Taxonomy" id="3050034"/>
    <lineage>
        <taxon>Bacteria</taxon>
        <taxon>Bacillati</taxon>
        <taxon>Actinomycetota</taxon>
        <taxon>Actinomycetes</taxon>
        <taxon>Geodermatophilales</taxon>
        <taxon>Geodermatophilaceae</taxon>
        <taxon>Blastococcus</taxon>
    </lineage>
</organism>
<dbReference type="GO" id="GO:0016779">
    <property type="term" value="F:nucleotidyltransferase activity"/>
    <property type="evidence" value="ECO:0007669"/>
    <property type="project" value="UniProtKB-KW"/>
</dbReference>
<keyword evidence="1" id="KW-0808">Transferase</keyword>
<accession>A0ABT9IB79</accession>
<comment type="caution">
    <text evidence="1">The sequence shown here is derived from an EMBL/GenBank/DDBJ whole genome shotgun (WGS) entry which is preliminary data.</text>
</comment>
<dbReference type="InterPro" id="IPR029044">
    <property type="entry name" value="Nucleotide-diphossugar_trans"/>
</dbReference>